<evidence type="ECO:0000256" key="5">
    <source>
        <dbReference type="ARBA" id="ARBA00022679"/>
    </source>
</evidence>
<evidence type="ECO:0000256" key="7">
    <source>
        <dbReference type="ARBA" id="ARBA00022723"/>
    </source>
</evidence>
<evidence type="ECO:0000256" key="13">
    <source>
        <dbReference type="ARBA" id="ARBA00024209"/>
    </source>
</evidence>
<dbReference type="PANTHER" id="PTHR46279">
    <property type="entry name" value="RING/U-BOX SUPERFAMILY PROTEIN"/>
    <property type="match status" value="1"/>
</dbReference>
<keyword evidence="9" id="KW-0833">Ubl conjugation pathway</keyword>
<keyword evidence="11" id="KW-1133">Transmembrane helix</keyword>
<protein>
    <recommendedName>
        <fullName evidence="4">RING-type E3 ubiquitin transferase</fullName>
        <ecNumber evidence="4">2.3.2.27</ecNumber>
    </recommendedName>
</protein>
<evidence type="ECO:0000256" key="8">
    <source>
        <dbReference type="ARBA" id="ARBA00022771"/>
    </source>
</evidence>
<sequence length="117" mass="13494">MAITSYVAYIMFSSDRLPTEMRRSVARLASGRPRGCHAESMILELYKKVALEENLNLWKRNDIICPICLSEYASNETVGCLSRCEHCFHITCIDTWLQLHRSCPLCRNKVSPQRKTL</sequence>
<keyword evidence="17" id="KW-1185">Reference proteome</keyword>
<reference evidence="16" key="1">
    <citation type="submission" date="2020-01" db="EMBL/GenBank/DDBJ databases">
        <authorList>
            <person name="Mishra B."/>
        </authorList>
    </citation>
    <scope>NUCLEOTIDE SEQUENCE [LARGE SCALE GENOMIC DNA]</scope>
</reference>
<dbReference type="PROSITE" id="PS50089">
    <property type="entry name" value="ZF_RING_2"/>
    <property type="match status" value="1"/>
</dbReference>
<keyword evidence="6" id="KW-0812">Transmembrane</keyword>
<dbReference type="GO" id="GO:0061630">
    <property type="term" value="F:ubiquitin protein ligase activity"/>
    <property type="evidence" value="ECO:0007669"/>
    <property type="project" value="UniProtKB-EC"/>
</dbReference>
<dbReference type="SMART" id="SM00184">
    <property type="entry name" value="RING"/>
    <property type="match status" value="1"/>
</dbReference>
<evidence type="ECO:0000256" key="9">
    <source>
        <dbReference type="ARBA" id="ARBA00022786"/>
    </source>
</evidence>
<evidence type="ECO:0000256" key="1">
    <source>
        <dbReference type="ARBA" id="ARBA00000900"/>
    </source>
</evidence>
<dbReference type="GO" id="GO:0016020">
    <property type="term" value="C:membrane"/>
    <property type="evidence" value="ECO:0007669"/>
    <property type="project" value="UniProtKB-SubCell"/>
</dbReference>
<keyword evidence="5" id="KW-0808">Transferase</keyword>
<comment type="similarity">
    <text evidence="13">Belongs to the RING-type zinc finger family. ATL subfamily.</text>
</comment>
<name>A0A6D2J741_9BRAS</name>
<keyword evidence="12" id="KW-0472">Membrane</keyword>
<comment type="caution">
    <text evidence="16">The sequence shown here is derived from an EMBL/GenBank/DDBJ whole genome shotgun (WGS) entry which is preliminary data.</text>
</comment>
<dbReference type="Gene3D" id="3.30.40.10">
    <property type="entry name" value="Zinc/RING finger domain, C3HC4 (zinc finger)"/>
    <property type="match status" value="1"/>
</dbReference>
<keyword evidence="7" id="KW-0479">Metal-binding</keyword>
<evidence type="ECO:0000313" key="16">
    <source>
        <dbReference type="EMBL" id="CAA7032869.1"/>
    </source>
</evidence>
<dbReference type="EMBL" id="CACVBM020001129">
    <property type="protein sequence ID" value="CAA7032869.1"/>
    <property type="molecule type" value="Genomic_DNA"/>
</dbReference>
<evidence type="ECO:0000256" key="10">
    <source>
        <dbReference type="ARBA" id="ARBA00022833"/>
    </source>
</evidence>
<dbReference type="InterPro" id="IPR001841">
    <property type="entry name" value="Znf_RING"/>
</dbReference>
<gene>
    <name evidence="16" type="ORF">MERR_LOCUS20104</name>
</gene>
<evidence type="ECO:0000259" key="15">
    <source>
        <dbReference type="PROSITE" id="PS50089"/>
    </source>
</evidence>
<evidence type="ECO:0000313" key="17">
    <source>
        <dbReference type="Proteomes" id="UP000467841"/>
    </source>
</evidence>
<dbReference type="GO" id="GO:0008270">
    <property type="term" value="F:zinc ion binding"/>
    <property type="evidence" value="ECO:0007669"/>
    <property type="project" value="UniProtKB-KW"/>
</dbReference>
<evidence type="ECO:0000256" key="11">
    <source>
        <dbReference type="ARBA" id="ARBA00022989"/>
    </source>
</evidence>
<dbReference type="Pfam" id="PF13639">
    <property type="entry name" value="zf-RING_2"/>
    <property type="match status" value="1"/>
</dbReference>
<feature type="domain" description="RING-type" evidence="15">
    <location>
        <begin position="65"/>
        <end position="107"/>
    </location>
</feature>
<comment type="subcellular location">
    <subcellularLocation>
        <location evidence="2">Membrane</location>
        <topology evidence="2">Single-pass membrane protein</topology>
    </subcellularLocation>
</comment>
<evidence type="ECO:0000256" key="6">
    <source>
        <dbReference type="ARBA" id="ARBA00022692"/>
    </source>
</evidence>
<dbReference type="InterPro" id="IPR046948">
    <property type="entry name" value="ATL20-22-like"/>
</dbReference>
<keyword evidence="8 14" id="KW-0863">Zinc-finger</keyword>
<evidence type="ECO:0000256" key="4">
    <source>
        <dbReference type="ARBA" id="ARBA00012483"/>
    </source>
</evidence>
<evidence type="ECO:0000256" key="2">
    <source>
        <dbReference type="ARBA" id="ARBA00004167"/>
    </source>
</evidence>
<evidence type="ECO:0000256" key="12">
    <source>
        <dbReference type="ARBA" id="ARBA00023136"/>
    </source>
</evidence>
<dbReference type="Proteomes" id="UP000467841">
    <property type="component" value="Unassembled WGS sequence"/>
</dbReference>
<keyword evidence="10" id="KW-0862">Zinc</keyword>
<dbReference type="PANTHER" id="PTHR46279:SF7">
    <property type="entry name" value="RING-TYPE E3 UBIQUITIN TRANSFERASE"/>
    <property type="match status" value="1"/>
</dbReference>
<accession>A0A6D2J741</accession>
<organism evidence="16 17">
    <name type="scientific">Microthlaspi erraticum</name>
    <dbReference type="NCBI Taxonomy" id="1685480"/>
    <lineage>
        <taxon>Eukaryota</taxon>
        <taxon>Viridiplantae</taxon>
        <taxon>Streptophyta</taxon>
        <taxon>Embryophyta</taxon>
        <taxon>Tracheophyta</taxon>
        <taxon>Spermatophyta</taxon>
        <taxon>Magnoliopsida</taxon>
        <taxon>eudicotyledons</taxon>
        <taxon>Gunneridae</taxon>
        <taxon>Pentapetalae</taxon>
        <taxon>rosids</taxon>
        <taxon>malvids</taxon>
        <taxon>Brassicales</taxon>
        <taxon>Brassicaceae</taxon>
        <taxon>Coluteocarpeae</taxon>
        <taxon>Microthlaspi</taxon>
    </lineage>
</organism>
<evidence type="ECO:0000256" key="14">
    <source>
        <dbReference type="PROSITE-ProRule" id="PRU00175"/>
    </source>
</evidence>
<dbReference type="InterPro" id="IPR013083">
    <property type="entry name" value="Znf_RING/FYVE/PHD"/>
</dbReference>
<dbReference type="EC" id="2.3.2.27" evidence="4"/>
<comment type="pathway">
    <text evidence="3">Protein modification; protein ubiquitination.</text>
</comment>
<dbReference type="SUPFAM" id="SSF57850">
    <property type="entry name" value="RING/U-box"/>
    <property type="match status" value="1"/>
</dbReference>
<dbReference type="OrthoDB" id="8062037at2759"/>
<dbReference type="AlphaFoldDB" id="A0A6D2J741"/>
<proteinExistence type="inferred from homology"/>
<evidence type="ECO:0000256" key="3">
    <source>
        <dbReference type="ARBA" id="ARBA00004906"/>
    </source>
</evidence>
<comment type="catalytic activity">
    <reaction evidence="1">
        <text>S-ubiquitinyl-[E2 ubiquitin-conjugating enzyme]-L-cysteine + [acceptor protein]-L-lysine = [E2 ubiquitin-conjugating enzyme]-L-cysteine + N(6)-ubiquitinyl-[acceptor protein]-L-lysine.</text>
        <dbReference type="EC" id="2.3.2.27"/>
    </reaction>
</comment>